<gene>
    <name evidence="2" type="ORF">JR316_002927</name>
</gene>
<dbReference type="AlphaFoldDB" id="A0A8H8CLF9"/>
<feature type="compositionally biased region" description="Low complexity" evidence="1">
    <location>
        <begin position="448"/>
        <end position="469"/>
    </location>
</feature>
<reference evidence="2" key="1">
    <citation type="submission" date="2021-02" db="EMBL/GenBank/DDBJ databases">
        <title>Psilocybe cubensis genome.</title>
        <authorList>
            <person name="Mckernan K.J."/>
            <person name="Crawford S."/>
            <person name="Trippe A."/>
            <person name="Kane L.T."/>
            <person name="Mclaughlin S."/>
        </authorList>
    </citation>
    <scope>NUCLEOTIDE SEQUENCE [LARGE SCALE GENOMIC DNA]</scope>
    <source>
        <strain evidence="2">MGC-MH-2018</strain>
    </source>
</reference>
<comment type="caution">
    <text evidence="2">The sequence shown here is derived from an EMBL/GenBank/DDBJ whole genome shotgun (WGS) entry which is preliminary data.</text>
</comment>
<accession>A0A8H8CLF9</accession>
<evidence type="ECO:0000313" key="2">
    <source>
        <dbReference type="EMBL" id="KAG5170852.1"/>
    </source>
</evidence>
<proteinExistence type="predicted"/>
<dbReference type="EMBL" id="JAFIQS010000003">
    <property type="protein sequence ID" value="KAG5170852.1"/>
    <property type="molecule type" value="Genomic_DNA"/>
</dbReference>
<name>A0A8H8CLF9_PSICU</name>
<sequence length="745" mass="80613">MPRVPASNISTIKSGGDTPDVSEEVLGNNSRIALGNSIEQPQDLSNHRVSYEFVLNCLRNNKLPEEVVISLKEIIKQQSGEGNGGTHDARLVNGEQGQSDAPKMAYSVEYSNSQTGNSGVSEDADLSGLVDQYAFTEMVYDDRQQFGIQPPSVPEAHATCNQPDAVSLYGASANTNANTTENFGYTGSNVSTTHDAPEADLNAQLAQFLTCFSQTGADESFSGWVQPSASAGLMAPSQYFGTRDGQSLPQTIFAPGALQSQPVIRNVNIPTDPYGWAQNSATAPVSSLTSDPRTLSDVGYSITNGPATLGAGNSGYYGHDSLTSNTANTPSPGVMGNNFTLANEVPLHQQNQQWDAQPAPIGQNQFGQIDTMYPVSIASPLSAMRLSTTVARARKLGGDERLHAMSPVRCANPDTRRGQPVEVQLIAGPSRASFSEFRVPDICDVDSPKTSSPSHSSSPATSSYDTAASLGTRENGDARQRYSGNFMNNRTQKERTSSRKAKKTPSGSQAPEPLHGGAYSSVSFIAAGTNIRGSYIRNFTDNVINTGFKGIEARNDVPLQELDIVQLEHSFRALGLDVPAEFFSKFEFPAQEKDNQHHADRSSLDPTQFLFADAEGNPGVNMADLCHQKITIRGADDRLFAHGLLKEIRFVITFPGLRFPPKRIKLHNSERDGFCTRGNLAFQIAAMILDFWVKMAKEPRPNNYQAPPGWDYKDIGIGDLFLFGIHLTKMGHWCATIGVRETPTS</sequence>
<feature type="region of interest" description="Disordered" evidence="1">
    <location>
        <begin position="1"/>
        <end position="22"/>
    </location>
</feature>
<feature type="region of interest" description="Disordered" evidence="1">
    <location>
        <begin position="444"/>
        <end position="515"/>
    </location>
</feature>
<evidence type="ECO:0000256" key="1">
    <source>
        <dbReference type="SAM" id="MobiDB-lite"/>
    </source>
</evidence>
<organism evidence="2">
    <name type="scientific">Psilocybe cubensis</name>
    <name type="common">Psychedelic mushroom</name>
    <name type="synonym">Stropharia cubensis</name>
    <dbReference type="NCBI Taxonomy" id="181762"/>
    <lineage>
        <taxon>Eukaryota</taxon>
        <taxon>Fungi</taxon>
        <taxon>Dikarya</taxon>
        <taxon>Basidiomycota</taxon>
        <taxon>Agaricomycotina</taxon>
        <taxon>Agaricomycetes</taxon>
        <taxon>Agaricomycetidae</taxon>
        <taxon>Agaricales</taxon>
        <taxon>Agaricineae</taxon>
        <taxon>Strophariaceae</taxon>
        <taxon>Psilocybe</taxon>
    </lineage>
</organism>
<protein>
    <submittedName>
        <fullName evidence="2">Uncharacterized protein</fullName>
    </submittedName>
</protein>